<evidence type="ECO:0000259" key="1">
    <source>
        <dbReference type="PROSITE" id="PS51708"/>
    </source>
</evidence>
<reference evidence="2 3" key="1">
    <citation type="submission" date="2020-02" db="EMBL/GenBank/DDBJ databases">
        <title>Genome sequence of Parvularcula flava strain NH6-79.</title>
        <authorList>
            <person name="Abdul Karim M.H."/>
            <person name="Lam M.Q."/>
            <person name="Chen S.J."/>
            <person name="Yahya A."/>
            <person name="Shahir S."/>
            <person name="Shamsir M.S."/>
            <person name="Chong C.S."/>
        </authorList>
    </citation>
    <scope>NUCLEOTIDE SEQUENCE [LARGE SCALE GENOMIC DNA]</scope>
    <source>
        <strain evidence="2 3">NH6-79</strain>
    </source>
</reference>
<dbReference type="PANTHER" id="PTHR39339:SF1">
    <property type="entry name" value="CHAD DOMAIN-CONTAINING PROTEIN"/>
    <property type="match status" value="1"/>
</dbReference>
<dbReference type="PROSITE" id="PS51708">
    <property type="entry name" value="CHAD"/>
    <property type="match status" value="1"/>
</dbReference>
<dbReference type="SMART" id="SM00880">
    <property type="entry name" value="CHAD"/>
    <property type="match status" value="1"/>
</dbReference>
<organism evidence="2 3">
    <name type="scientific">Aquisalinus luteolus</name>
    <dbReference type="NCBI Taxonomy" id="1566827"/>
    <lineage>
        <taxon>Bacteria</taxon>
        <taxon>Pseudomonadati</taxon>
        <taxon>Pseudomonadota</taxon>
        <taxon>Alphaproteobacteria</taxon>
        <taxon>Parvularculales</taxon>
        <taxon>Parvularculaceae</taxon>
        <taxon>Aquisalinus</taxon>
    </lineage>
</organism>
<gene>
    <name evidence="2" type="ORF">FF098_001235</name>
</gene>
<comment type="caution">
    <text evidence="2">The sequence shown here is derived from an EMBL/GenBank/DDBJ whole genome shotgun (WGS) entry which is preliminary data.</text>
</comment>
<sequence length="302" mass="35182">MPMSYHLKLKDKSVQKGVRRLAKSQLVKALKEIDDGSIPSGKTIHQVRKRCKKLRGLIRLVRPCFKKYSKENKAFRDAARDLSAARDAEVMVETLDRLEAAYADQLQHDAVLPLRDELIELLSDTTEDDVIEDRLADFRFIMSEALDRSHDWKVKEDGFEALAGGLTKTYRRAQKALAAAEDDPSPAAWHEWRKRVKYHWYHARLLREIWPDMVNTRRDLADRLSDLLGDHHDLSVFERRMGEWDTIKKDPRLGDLLLGAIKARQDELLEEALPLGRRLFAEDADALQERWQLYWTEWRSAA</sequence>
<accession>A0ABX0HEJ6</accession>
<dbReference type="PANTHER" id="PTHR39339">
    <property type="entry name" value="SLR1444 PROTEIN"/>
    <property type="match status" value="1"/>
</dbReference>
<evidence type="ECO:0000313" key="3">
    <source>
        <dbReference type="Proteomes" id="UP000818603"/>
    </source>
</evidence>
<dbReference type="Gene3D" id="1.40.20.10">
    <property type="entry name" value="CHAD domain"/>
    <property type="match status" value="1"/>
</dbReference>
<dbReference type="InterPro" id="IPR038186">
    <property type="entry name" value="CHAD_dom_sf"/>
</dbReference>
<dbReference type="RefSeq" id="WP_155136219.1">
    <property type="nucleotide sequence ID" value="NZ_BMGZ01000001.1"/>
</dbReference>
<evidence type="ECO:0000313" key="2">
    <source>
        <dbReference type="EMBL" id="NHK26526.1"/>
    </source>
</evidence>
<dbReference type="InterPro" id="IPR007899">
    <property type="entry name" value="CHAD_dom"/>
</dbReference>
<name>A0ABX0HEJ6_9PROT</name>
<dbReference type="Proteomes" id="UP000818603">
    <property type="component" value="Unassembled WGS sequence"/>
</dbReference>
<dbReference type="EMBL" id="VCJR02000001">
    <property type="protein sequence ID" value="NHK26526.1"/>
    <property type="molecule type" value="Genomic_DNA"/>
</dbReference>
<feature type="domain" description="CHAD" evidence="1">
    <location>
        <begin position="11"/>
        <end position="292"/>
    </location>
</feature>
<keyword evidence="3" id="KW-1185">Reference proteome</keyword>
<dbReference type="Pfam" id="PF05235">
    <property type="entry name" value="CHAD"/>
    <property type="match status" value="1"/>
</dbReference>
<proteinExistence type="predicted"/>
<protein>
    <submittedName>
        <fullName evidence="2">CHAD domain-containing protein</fullName>
    </submittedName>
</protein>